<keyword evidence="2" id="KW-0731">Sigma factor</keyword>
<name>M5TW54_9BACT</name>
<gene>
    <name evidence="5" type="ORF">RSSM_05152</name>
</gene>
<dbReference type="PATRIC" id="fig|1263870.3.peg.5450"/>
<evidence type="ECO:0000256" key="3">
    <source>
        <dbReference type="ARBA" id="ARBA00023163"/>
    </source>
</evidence>
<dbReference type="EMBL" id="ANOH01000357">
    <property type="protein sequence ID" value="EMI53405.1"/>
    <property type="molecule type" value="Genomic_DNA"/>
</dbReference>
<dbReference type="OrthoDB" id="263058at2"/>
<evidence type="ECO:0000313" key="6">
    <source>
        <dbReference type="Proteomes" id="UP000011885"/>
    </source>
</evidence>
<comment type="caution">
    <text evidence="5">The sequence shown here is derived from an EMBL/GenBank/DDBJ whole genome shotgun (WGS) entry which is preliminary data.</text>
</comment>
<dbReference type="SUPFAM" id="SSF88946">
    <property type="entry name" value="Sigma2 domain of RNA polymerase sigma factors"/>
    <property type="match status" value="1"/>
</dbReference>
<dbReference type="Pfam" id="PF04542">
    <property type="entry name" value="Sigma70_r2"/>
    <property type="match status" value="1"/>
</dbReference>
<dbReference type="InterPro" id="IPR013325">
    <property type="entry name" value="RNA_pol_sigma_r2"/>
</dbReference>
<dbReference type="Proteomes" id="UP000011885">
    <property type="component" value="Unassembled WGS sequence"/>
</dbReference>
<proteinExistence type="predicted"/>
<dbReference type="InterPro" id="IPR014284">
    <property type="entry name" value="RNA_pol_sigma-70_dom"/>
</dbReference>
<dbReference type="InterPro" id="IPR039425">
    <property type="entry name" value="RNA_pol_sigma-70-like"/>
</dbReference>
<dbReference type="GO" id="GO:0006352">
    <property type="term" value="P:DNA-templated transcription initiation"/>
    <property type="evidence" value="ECO:0007669"/>
    <property type="project" value="InterPro"/>
</dbReference>
<feature type="domain" description="RNA polymerase sigma-70 region 2" evidence="4">
    <location>
        <begin position="33"/>
        <end position="99"/>
    </location>
</feature>
<dbReference type="PANTHER" id="PTHR43133:SF62">
    <property type="entry name" value="RNA POLYMERASE SIGMA FACTOR SIGZ"/>
    <property type="match status" value="1"/>
</dbReference>
<dbReference type="InterPro" id="IPR007627">
    <property type="entry name" value="RNA_pol_sigma70_r2"/>
</dbReference>
<reference evidence="5 6" key="1">
    <citation type="journal article" date="2013" name="Mar. Genomics">
        <title>Expression of sulfatases in Rhodopirellula baltica and the diversity of sulfatases in the genus Rhodopirellula.</title>
        <authorList>
            <person name="Wegner C.E."/>
            <person name="Richter-Heitmann T."/>
            <person name="Klindworth A."/>
            <person name="Klockow C."/>
            <person name="Richter M."/>
            <person name="Achstetter T."/>
            <person name="Glockner F.O."/>
            <person name="Harder J."/>
        </authorList>
    </citation>
    <scope>NUCLEOTIDE SEQUENCE [LARGE SCALE GENOMIC DNA]</scope>
    <source>
        <strain evidence="5 6">SM41</strain>
    </source>
</reference>
<evidence type="ECO:0000256" key="1">
    <source>
        <dbReference type="ARBA" id="ARBA00023015"/>
    </source>
</evidence>
<keyword evidence="3" id="KW-0804">Transcription</keyword>
<protein>
    <submittedName>
        <fullName evidence="5">RNA polymerase ECF-type sigma factor</fullName>
    </submittedName>
</protein>
<keyword evidence="6" id="KW-1185">Reference proteome</keyword>
<dbReference type="AlphaFoldDB" id="M5TW54"/>
<dbReference type="PANTHER" id="PTHR43133">
    <property type="entry name" value="RNA POLYMERASE ECF-TYPE SIGMA FACTO"/>
    <property type="match status" value="1"/>
</dbReference>
<organism evidence="5 6">
    <name type="scientific">Rhodopirellula sallentina SM41</name>
    <dbReference type="NCBI Taxonomy" id="1263870"/>
    <lineage>
        <taxon>Bacteria</taxon>
        <taxon>Pseudomonadati</taxon>
        <taxon>Planctomycetota</taxon>
        <taxon>Planctomycetia</taxon>
        <taxon>Pirellulales</taxon>
        <taxon>Pirellulaceae</taxon>
        <taxon>Rhodopirellula</taxon>
    </lineage>
</organism>
<evidence type="ECO:0000313" key="5">
    <source>
        <dbReference type="EMBL" id="EMI53405.1"/>
    </source>
</evidence>
<dbReference type="RefSeq" id="WP_008685212.1">
    <property type="nucleotide sequence ID" value="NZ_ANOH01000357.1"/>
</dbReference>
<keyword evidence="1" id="KW-0805">Transcription regulation</keyword>
<dbReference type="GO" id="GO:0016987">
    <property type="term" value="F:sigma factor activity"/>
    <property type="evidence" value="ECO:0007669"/>
    <property type="project" value="UniProtKB-KW"/>
</dbReference>
<dbReference type="NCBIfam" id="TIGR02937">
    <property type="entry name" value="sigma70-ECF"/>
    <property type="match status" value="1"/>
</dbReference>
<sequence length="306" mass="34800">MSSDANNERTLSAAERHLLTLVRSGDADGWRQFVDRYEKRLLAFAVARVDQNATAQDLVQETFVGFLQNMNRFEERSSVESFLFRILRRRVVDLYRSRGKAESLRACEIGDDVEHVCINEVPSTDATASQYARDEEQCLAQQNALCHGIEVVTREMREAEKFRDLSIVEAIFYAGLRNRQIAELMTLPANDIAVVKHRFIQRLQRQIQSTGSIGSAVPSETPRVNADLAAAWEFNRPTCPKRSTLGRYMLAILPSSWQGFVDFHVETLGCRYCLANLSEMQNASEPQPRDDRLFQSTIGFLKRESG</sequence>
<accession>M5TW54</accession>
<evidence type="ECO:0000256" key="2">
    <source>
        <dbReference type="ARBA" id="ARBA00023082"/>
    </source>
</evidence>
<dbReference type="Gene3D" id="1.10.1740.10">
    <property type="match status" value="1"/>
</dbReference>
<evidence type="ECO:0000259" key="4">
    <source>
        <dbReference type="Pfam" id="PF04542"/>
    </source>
</evidence>